<dbReference type="Gene3D" id="3.30.1360.10">
    <property type="entry name" value="RNA polymerase, RBP11-like subunit"/>
    <property type="match status" value="1"/>
</dbReference>
<evidence type="ECO:0000259" key="5">
    <source>
        <dbReference type="SMART" id="SM00662"/>
    </source>
</evidence>
<keyword evidence="2" id="KW-0804">Transcription</keyword>
<dbReference type="GO" id="GO:0046983">
    <property type="term" value="F:protein dimerization activity"/>
    <property type="evidence" value="ECO:0007669"/>
    <property type="project" value="InterPro"/>
</dbReference>
<comment type="caution">
    <text evidence="6">The sequence shown here is derived from an EMBL/GenBank/DDBJ whole genome shotgun (WGS) entry which is preliminary data.</text>
</comment>
<dbReference type="Proteomes" id="UP000031512">
    <property type="component" value="Unassembled WGS sequence"/>
</dbReference>
<evidence type="ECO:0000256" key="4">
    <source>
        <dbReference type="SAM" id="SignalP"/>
    </source>
</evidence>
<reference evidence="6 7" key="1">
    <citation type="journal article" date="2012" name="BMC Genomics">
        <title>Comparative genomic analysis and phylogenetic position of Theileria equi.</title>
        <authorList>
            <person name="Kappmeyer L.S."/>
            <person name="Thiagarajan M."/>
            <person name="Herndon D.R."/>
            <person name="Ramsay J.D."/>
            <person name="Caler E."/>
            <person name="Djikeng A."/>
            <person name="Gillespie J.J."/>
            <person name="Lau A.O."/>
            <person name="Roalson E.H."/>
            <person name="Silva J.C."/>
            <person name="Silva M.G."/>
            <person name="Suarez C.E."/>
            <person name="Ueti M.W."/>
            <person name="Nene V.M."/>
            <person name="Mealey R.H."/>
            <person name="Knowles D.P."/>
            <person name="Brayton K.A."/>
        </authorList>
    </citation>
    <scope>NUCLEOTIDE SEQUENCE [LARGE SCALE GENOMIC DNA]</scope>
    <source>
        <strain evidence="6 7">WA</strain>
    </source>
</reference>
<proteinExistence type="predicted"/>
<protein>
    <submittedName>
        <fullName evidence="6">DNA-directed RNA polymerase, alpha subunit, N terminal domain containing protein</fullName>
    </submittedName>
</protein>
<dbReference type="GO" id="GO:0003899">
    <property type="term" value="F:DNA-directed RNA polymerase activity"/>
    <property type="evidence" value="ECO:0007669"/>
    <property type="project" value="InterPro"/>
</dbReference>
<keyword evidence="7" id="KW-1185">Reference proteome</keyword>
<dbReference type="AlphaFoldDB" id="L1LBA7"/>
<dbReference type="eggNOG" id="ENOG502RZXA">
    <property type="taxonomic scope" value="Eukaryota"/>
</dbReference>
<feature type="signal peptide" evidence="4">
    <location>
        <begin position="1"/>
        <end position="18"/>
    </location>
</feature>
<keyword evidence="4" id="KW-0732">Signal</keyword>
<dbReference type="GO" id="GO:0006351">
    <property type="term" value="P:DNA-templated transcription"/>
    <property type="evidence" value="ECO:0007669"/>
    <property type="project" value="InterPro"/>
</dbReference>
<dbReference type="OrthoDB" id="360088at2759"/>
<dbReference type="GeneID" id="15804986"/>
<dbReference type="InterPro" id="IPR011262">
    <property type="entry name" value="DNA-dir_RNA_pol_insert"/>
</dbReference>
<dbReference type="InterPro" id="IPR011263">
    <property type="entry name" value="DNA-dir_RNA_pol_RpoA/D/Rpb3"/>
</dbReference>
<feature type="compositionally biased region" description="Basic and acidic residues" evidence="3">
    <location>
        <begin position="539"/>
        <end position="548"/>
    </location>
</feature>
<feature type="region of interest" description="Disordered" evidence="3">
    <location>
        <begin position="539"/>
        <end position="591"/>
    </location>
</feature>
<dbReference type="VEuPathDB" id="PiroplasmaDB:BEWA_050230"/>
<name>L1LBA7_THEEQ</name>
<organism evidence="6 7">
    <name type="scientific">Theileria equi strain WA</name>
    <dbReference type="NCBI Taxonomy" id="1537102"/>
    <lineage>
        <taxon>Eukaryota</taxon>
        <taxon>Sar</taxon>
        <taxon>Alveolata</taxon>
        <taxon>Apicomplexa</taxon>
        <taxon>Aconoidasida</taxon>
        <taxon>Piroplasmida</taxon>
        <taxon>Theileriidae</taxon>
        <taxon>Theileria</taxon>
    </lineage>
</organism>
<dbReference type="Gene3D" id="2.170.120.12">
    <property type="entry name" value="DNA-directed RNA polymerase, insert domain"/>
    <property type="match status" value="1"/>
</dbReference>
<sequence>MQKWFHFLLLFSIFGVSSLSHTGAVTRRGCGPTNGGFHGFSHSLHRNFYGTHGEGRKKIEDKGQNIAKGNDRRIQPLSLLFLAPHWPSRVQSHQCFADSGDGTADEGKKVVFPFDRDAPLQDAPVPPWIVKFVGGNEPEEDYVPRHYTEEEIQTEIAKYNKESRERTVLSEVKEIECVKLKSYGLKFKQIQPVRYHNGKAFTFFYVHSLHTDVIPVLMNSLRRVAKRHIGAGRITALRVPGLEHEFLSIVGLREDFFQLSRNLRGIIFRNVPETATFTNPIIARLRIKGPLIAVAGHLKIEQEEPTDIGSSSGSFTDRKIEIVNKNHYICTLSPNSYLTMDVKIEYIANYVVPEHGPESLERDITDDGFIHFCSSCNPISVFAFRGERRGLDEQTTSEIVTLELHTDGSTTPRLGLLKTNAFLLEWFERTLVALRTDCKPDYASIADDRDYNTRVEMMHPELNRHLPWNPYIQPQDRAAARQRWFYRQDVRRQYAIDPESRMAKEEQLAAWKKDLEDQIAFEEQLPPALDDGMEAPETILERRNREQEEKDESPPSWLFKDPAGPGNIGQWPIFEFDRNSPKAFDYPRGGP</sequence>
<dbReference type="STRING" id="1537102.L1LBA7"/>
<dbReference type="GO" id="GO:0000428">
    <property type="term" value="C:DNA-directed RNA polymerase complex"/>
    <property type="evidence" value="ECO:0007669"/>
    <property type="project" value="UniProtKB-KW"/>
</dbReference>
<evidence type="ECO:0000256" key="2">
    <source>
        <dbReference type="ARBA" id="ARBA00023163"/>
    </source>
</evidence>
<dbReference type="Pfam" id="PF01000">
    <property type="entry name" value="RNA_pol_A_bac"/>
    <property type="match status" value="1"/>
</dbReference>
<dbReference type="SMART" id="SM00662">
    <property type="entry name" value="RPOLD"/>
    <property type="match status" value="1"/>
</dbReference>
<gene>
    <name evidence="6" type="ORF">BEWA_050230</name>
</gene>
<dbReference type="InterPro" id="IPR036603">
    <property type="entry name" value="RBP11-like"/>
</dbReference>
<evidence type="ECO:0000313" key="6">
    <source>
        <dbReference type="EMBL" id="EKX72555.1"/>
    </source>
</evidence>
<feature type="chain" id="PRO_5003953113" evidence="4">
    <location>
        <begin position="19"/>
        <end position="591"/>
    </location>
</feature>
<dbReference type="EMBL" id="ACOU01000007">
    <property type="protein sequence ID" value="EKX72555.1"/>
    <property type="molecule type" value="Genomic_DNA"/>
</dbReference>
<accession>L1LBA7</accession>
<evidence type="ECO:0000256" key="1">
    <source>
        <dbReference type="ARBA" id="ARBA00022478"/>
    </source>
</evidence>
<feature type="domain" description="DNA-directed RNA polymerase RpoA/D/Rpb3-type" evidence="5">
    <location>
        <begin position="208"/>
        <end position="434"/>
    </location>
</feature>
<dbReference type="SUPFAM" id="SSF55257">
    <property type="entry name" value="RBP11-like subunits of RNA polymerase"/>
    <property type="match status" value="1"/>
</dbReference>
<evidence type="ECO:0000313" key="7">
    <source>
        <dbReference type="Proteomes" id="UP000031512"/>
    </source>
</evidence>
<dbReference type="SUPFAM" id="SSF56553">
    <property type="entry name" value="Insert subdomain of RNA polymerase alpha subunit"/>
    <property type="match status" value="1"/>
</dbReference>
<dbReference type="RefSeq" id="XP_004832007.1">
    <property type="nucleotide sequence ID" value="XM_004831950.1"/>
</dbReference>
<evidence type="ECO:0000256" key="3">
    <source>
        <dbReference type="SAM" id="MobiDB-lite"/>
    </source>
</evidence>
<keyword evidence="1 6" id="KW-0240">DNA-directed RNA polymerase</keyword>
<dbReference type="KEGG" id="beq:BEWA_050230"/>
<dbReference type="InterPro" id="IPR036643">
    <property type="entry name" value="RNApol_insert_sf"/>
</dbReference>